<name>A0ABD0MEM9_CIRMR</name>
<sequence length="99" mass="11045">MTHSVGCICEMKKKTEMSIPFRADLLISVFSNRSNPSSLLGFEVQSTLSPPGSQEHYTVQLFWVLLVDSSHKHKPARLAKRAYPTGLSGAGHYSFDYVK</sequence>
<proteinExistence type="predicted"/>
<dbReference type="EMBL" id="JAMKFB020000770">
    <property type="protein sequence ID" value="KAL0147309.1"/>
    <property type="molecule type" value="Genomic_DNA"/>
</dbReference>
<accession>A0ABD0MEM9</accession>
<evidence type="ECO:0000313" key="2">
    <source>
        <dbReference type="Proteomes" id="UP001529510"/>
    </source>
</evidence>
<reference evidence="1 2" key="1">
    <citation type="submission" date="2024-05" db="EMBL/GenBank/DDBJ databases">
        <title>Genome sequencing and assembly of Indian major carp, Cirrhinus mrigala (Hamilton, 1822).</title>
        <authorList>
            <person name="Mohindra V."/>
            <person name="Chowdhury L.M."/>
            <person name="Lal K."/>
            <person name="Jena J.K."/>
        </authorList>
    </citation>
    <scope>NUCLEOTIDE SEQUENCE [LARGE SCALE GENOMIC DNA]</scope>
    <source>
        <strain evidence="1">CM1030</strain>
        <tissue evidence="1">Blood</tissue>
    </source>
</reference>
<dbReference type="AlphaFoldDB" id="A0ABD0MEM9"/>
<dbReference type="Proteomes" id="UP001529510">
    <property type="component" value="Unassembled WGS sequence"/>
</dbReference>
<organism evidence="1 2">
    <name type="scientific">Cirrhinus mrigala</name>
    <name type="common">Mrigala</name>
    <dbReference type="NCBI Taxonomy" id="683832"/>
    <lineage>
        <taxon>Eukaryota</taxon>
        <taxon>Metazoa</taxon>
        <taxon>Chordata</taxon>
        <taxon>Craniata</taxon>
        <taxon>Vertebrata</taxon>
        <taxon>Euteleostomi</taxon>
        <taxon>Actinopterygii</taxon>
        <taxon>Neopterygii</taxon>
        <taxon>Teleostei</taxon>
        <taxon>Ostariophysi</taxon>
        <taxon>Cypriniformes</taxon>
        <taxon>Cyprinidae</taxon>
        <taxon>Labeoninae</taxon>
        <taxon>Labeonini</taxon>
        <taxon>Cirrhinus</taxon>
    </lineage>
</organism>
<comment type="caution">
    <text evidence="1">The sequence shown here is derived from an EMBL/GenBank/DDBJ whole genome shotgun (WGS) entry which is preliminary data.</text>
</comment>
<protein>
    <submittedName>
        <fullName evidence="1">Uncharacterized protein</fullName>
    </submittedName>
</protein>
<gene>
    <name evidence="1" type="ORF">M9458_057384</name>
</gene>
<evidence type="ECO:0000313" key="1">
    <source>
        <dbReference type="EMBL" id="KAL0147309.1"/>
    </source>
</evidence>
<keyword evidence="2" id="KW-1185">Reference proteome</keyword>